<proteinExistence type="predicted"/>
<name>A0A1H5JFT9_9PSED</name>
<protein>
    <submittedName>
        <fullName evidence="3">Restriction endonuclease fold toxin 5</fullName>
    </submittedName>
</protein>
<feature type="compositionally biased region" description="Pro residues" evidence="1">
    <location>
        <begin position="38"/>
        <end position="68"/>
    </location>
</feature>
<evidence type="ECO:0000256" key="1">
    <source>
        <dbReference type="SAM" id="MobiDB-lite"/>
    </source>
</evidence>
<evidence type="ECO:0000259" key="2">
    <source>
        <dbReference type="Pfam" id="PF15648"/>
    </source>
</evidence>
<dbReference type="Pfam" id="PF15648">
    <property type="entry name" value="Tox-REase-5"/>
    <property type="match status" value="1"/>
</dbReference>
<accession>A0A1H5JFT9</accession>
<feature type="compositionally biased region" description="Basic and acidic residues" evidence="1">
    <location>
        <begin position="251"/>
        <end position="265"/>
    </location>
</feature>
<sequence>MSNLLKTPGTEGSGEQLARGPFPVPRGGLRGPLEGIRVPPPTRLPAPPPRPAPMPAPQPAPKPMPMPQAQPKLQTDQKTDAPPVTREQTRQKEEQCKSEKKDCVECPPDKGVMAIANNGKGHSMSDLSSRYQQWVTNFPFPNEWRWSNTWWDGFDKSRCTLLEAKARYAFMFIPVLNTPRPWANVREELIAPARAHSQKARPTPPVSVEWHFMQRVVYEYCSEQYSDLGLTNLRAFWNPLPGSKDQEEYDELRREEEKQMEEYYRDNPGLIA</sequence>
<organism evidence="3 4">
    <name type="scientific">Pseudomonas migulae</name>
    <dbReference type="NCBI Taxonomy" id="78543"/>
    <lineage>
        <taxon>Bacteria</taxon>
        <taxon>Pseudomonadati</taxon>
        <taxon>Pseudomonadota</taxon>
        <taxon>Gammaproteobacteria</taxon>
        <taxon>Pseudomonadales</taxon>
        <taxon>Pseudomonadaceae</taxon>
        <taxon>Pseudomonas</taxon>
    </lineage>
</organism>
<keyword evidence="3" id="KW-0378">Hydrolase</keyword>
<keyword evidence="3" id="KW-0255">Endonuclease</keyword>
<feature type="region of interest" description="Disordered" evidence="1">
    <location>
        <begin position="247"/>
        <end position="272"/>
    </location>
</feature>
<dbReference type="EMBL" id="FNTY01000002">
    <property type="protein sequence ID" value="SEE51304.1"/>
    <property type="molecule type" value="Genomic_DNA"/>
</dbReference>
<gene>
    <name evidence="3" type="ORF">SAMN04490194_2559</name>
</gene>
<evidence type="ECO:0000313" key="4">
    <source>
        <dbReference type="Proteomes" id="UP000198985"/>
    </source>
</evidence>
<keyword evidence="3" id="KW-0540">Nuclease</keyword>
<feature type="compositionally biased region" description="Basic and acidic residues" evidence="1">
    <location>
        <begin position="87"/>
        <end position="102"/>
    </location>
</feature>
<dbReference type="InterPro" id="IPR028904">
    <property type="entry name" value="Tox-REase-5_dom"/>
</dbReference>
<feature type="domain" description="Tox-REase-5" evidence="2">
    <location>
        <begin position="129"/>
        <end position="214"/>
    </location>
</feature>
<feature type="region of interest" description="Disordered" evidence="1">
    <location>
        <begin position="1"/>
        <end position="102"/>
    </location>
</feature>
<dbReference type="GO" id="GO:0004519">
    <property type="term" value="F:endonuclease activity"/>
    <property type="evidence" value="ECO:0007669"/>
    <property type="project" value="UniProtKB-KW"/>
</dbReference>
<evidence type="ECO:0000313" key="3">
    <source>
        <dbReference type="EMBL" id="SEE51304.1"/>
    </source>
</evidence>
<reference evidence="3 4" key="1">
    <citation type="submission" date="2016-10" db="EMBL/GenBank/DDBJ databases">
        <authorList>
            <person name="de Groot N.N."/>
        </authorList>
    </citation>
    <scope>NUCLEOTIDE SEQUENCE [LARGE SCALE GENOMIC DNA]</scope>
    <source>
        <strain evidence="3 4">BS3662</strain>
    </source>
</reference>
<dbReference type="RefSeq" id="WP_276526380.1">
    <property type="nucleotide sequence ID" value="NZ_FNTY01000002.1"/>
</dbReference>
<dbReference type="Proteomes" id="UP000198985">
    <property type="component" value="Unassembled WGS sequence"/>
</dbReference>
<dbReference type="AlphaFoldDB" id="A0A1H5JFT9"/>